<dbReference type="Gene3D" id="6.10.340.10">
    <property type="match status" value="1"/>
</dbReference>
<dbReference type="SMART" id="SM00448">
    <property type="entry name" value="REC"/>
    <property type="match status" value="1"/>
</dbReference>
<evidence type="ECO:0000256" key="12">
    <source>
        <dbReference type="ARBA" id="ARBA00023012"/>
    </source>
</evidence>
<evidence type="ECO:0000259" key="20">
    <source>
        <dbReference type="PROSITE" id="PS50885"/>
    </source>
</evidence>
<dbReference type="PROSITE" id="PS50885">
    <property type="entry name" value="HAMP"/>
    <property type="match status" value="1"/>
</dbReference>
<comment type="caution">
    <text evidence="22">The sequence shown here is derived from an EMBL/GenBank/DDBJ whole genome shotgun (WGS) entry which is preliminary data.</text>
</comment>
<feature type="domain" description="HAMP" evidence="20">
    <location>
        <begin position="320"/>
        <end position="372"/>
    </location>
</feature>
<dbReference type="InterPro" id="IPR011006">
    <property type="entry name" value="CheY-like_superfamily"/>
</dbReference>
<dbReference type="PROSITE" id="PS50110">
    <property type="entry name" value="RESPONSE_REGULATORY"/>
    <property type="match status" value="1"/>
</dbReference>
<evidence type="ECO:0000256" key="6">
    <source>
        <dbReference type="ARBA" id="ARBA00022679"/>
    </source>
</evidence>
<comment type="catalytic activity">
    <reaction evidence="1">
        <text>ATP + protein L-histidine = ADP + protein N-phospho-L-histidine.</text>
        <dbReference type="EC" id="2.7.13.3"/>
    </reaction>
</comment>
<dbReference type="CDD" id="cd06225">
    <property type="entry name" value="HAMP"/>
    <property type="match status" value="1"/>
</dbReference>
<dbReference type="InterPro" id="IPR036890">
    <property type="entry name" value="HATPase_C_sf"/>
</dbReference>
<dbReference type="InterPro" id="IPR003594">
    <property type="entry name" value="HATPase_dom"/>
</dbReference>
<evidence type="ECO:0000256" key="5">
    <source>
        <dbReference type="ARBA" id="ARBA00022553"/>
    </source>
</evidence>
<evidence type="ECO:0000313" key="22">
    <source>
        <dbReference type="EMBL" id="RAW83239.1"/>
    </source>
</evidence>
<keyword evidence="6" id="KW-0808">Transferase</keyword>
<keyword evidence="16" id="KW-0175">Coiled coil</keyword>
<evidence type="ECO:0000256" key="1">
    <source>
        <dbReference type="ARBA" id="ARBA00000085"/>
    </source>
</evidence>
<dbReference type="NCBIfam" id="NF011874">
    <property type="entry name" value="PRK15347.1"/>
    <property type="match status" value="1"/>
</dbReference>
<feature type="coiled-coil region" evidence="16">
    <location>
        <begin position="357"/>
        <end position="391"/>
    </location>
</feature>
<gene>
    <name evidence="22" type="ORF">CKY01_21390</name>
</gene>
<dbReference type="SUPFAM" id="SSF52172">
    <property type="entry name" value="CheY-like"/>
    <property type="match status" value="1"/>
</dbReference>
<dbReference type="GO" id="GO:0005886">
    <property type="term" value="C:plasma membrane"/>
    <property type="evidence" value="ECO:0007669"/>
    <property type="project" value="UniProtKB-SubCell"/>
</dbReference>
<keyword evidence="11 17" id="KW-1133">Transmembrane helix</keyword>
<dbReference type="SUPFAM" id="SSF47384">
    <property type="entry name" value="Homodimeric domain of signal transducing histidine kinase"/>
    <property type="match status" value="1"/>
</dbReference>
<feature type="transmembrane region" description="Helical" evidence="17">
    <location>
        <begin position="296"/>
        <end position="318"/>
    </location>
</feature>
<dbReference type="Pfam" id="PF00072">
    <property type="entry name" value="Response_reg"/>
    <property type="match status" value="1"/>
</dbReference>
<feature type="modified residue" description="Phosphohistidine" evidence="14">
    <location>
        <position position="873"/>
    </location>
</feature>
<dbReference type="EC" id="2.7.13.3" evidence="3"/>
<dbReference type="Pfam" id="PF00512">
    <property type="entry name" value="HisKA"/>
    <property type="match status" value="1"/>
</dbReference>
<evidence type="ECO:0000256" key="15">
    <source>
        <dbReference type="PROSITE-ProRule" id="PRU00169"/>
    </source>
</evidence>
<dbReference type="PANTHER" id="PTHR45339:SF1">
    <property type="entry name" value="HYBRID SIGNAL TRANSDUCTION HISTIDINE KINASE J"/>
    <property type="match status" value="1"/>
</dbReference>
<reference evidence="22 23" key="1">
    <citation type="journal article" date="2018" name="Int. J. Syst. Evol. Microbiol.">
        <title>Whole-genome-based revisit of Photorhabdus phylogeny: proposal for the elevation of most Photorhabdus subspecies to the species level and description of one novel species Photorhabdus bodei sp. nov., and one novel subspecies Photorhabdus laumondii subsp. clarkei subsp. nov.</title>
        <authorList>
            <person name="Machado R.A.R."/>
            <person name="Wuthrich D."/>
            <person name="Kuhnert P."/>
            <person name="Arce C.C.M."/>
            <person name="Thonen L."/>
            <person name="Ruiz C."/>
            <person name="Zhang X."/>
            <person name="Robert C.A.M."/>
            <person name="Karimi J."/>
            <person name="Kamali S."/>
            <person name="Ma J."/>
            <person name="Bruggmann R."/>
            <person name="Erb M."/>
        </authorList>
    </citation>
    <scope>NUCLEOTIDE SEQUENCE [LARGE SCALE GENOMIC DNA]</scope>
    <source>
        <strain evidence="22 23">BOJ-47</strain>
    </source>
</reference>
<dbReference type="PANTHER" id="PTHR45339">
    <property type="entry name" value="HYBRID SIGNAL TRANSDUCTION HISTIDINE KINASE J"/>
    <property type="match status" value="1"/>
</dbReference>
<dbReference type="AlphaFoldDB" id="A0A329VAL8"/>
<dbReference type="RefSeq" id="WP_113027081.1">
    <property type="nucleotide sequence ID" value="NZ_CAWNWQ010000050.1"/>
</dbReference>
<dbReference type="SMART" id="SM00387">
    <property type="entry name" value="HATPase_c"/>
    <property type="match status" value="1"/>
</dbReference>
<keyword evidence="12" id="KW-0902">Two-component regulatory system</keyword>
<feature type="domain" description="Response regulatory" evidence="19">
    <location>
        <begin position="696"/>
        <end position="815"/>
    </location>
</feature>
<dbReference type="InterPro" id="IPR003661">
    <property type="entry name" value="HisK_dim/P_dom"/>
</dbReference>
<dbReference type="PROSITE" id="PS50109">
    <property type="entry name" value="HIS_KIN"/>
    <property type="match status" value="1"/>
</dbReference>
<dbReference type="InterPro" id="IPR004358">
    <property type="entry name" value="Sig_transdc_His_kin-like_C"/>
</dbReference>
<dbReference type="InterPro" id="IPR036641">
    <property type="entry name" value="HPT_dom_sf"/>
</dbReference>
<dbReference type="Gene3D" id="3.30.565.10">
    <property type="entry name" value="Histidine kinase-like ATPase, C-terminal domain"/>
    <property type="match status" value="1"/>
</dbReference>
<keyword evidence="4" id="KW-1003">Cell membrane</keyword>
<feature type="domain" description="HPt" evidence="21">
    <location>
        <begin position="833"/>
        <end position="930"/>
    </location>
</feature>
<dbReference type="SUPFAM" id="SSF158472">
    <property type="entry name" value="HAMP domain-like"/>
    <property type="match status" value="1"/>
</dbReference>
<dbReference type="Gene3D" id="3.40.50.2300">
    <property type="match status" value="1"/>
</dbReference>
<evidence type="ECO:0000259" key="18">
    <source>
        <dbReference type="PROSITE" id="PS50109"/>
    </source>
</evidence>
<evidence type="ECO:0000259" key="21">
    <source>
        <dbReference type="PROSITE" id="PS50894"/>
    </source>
</evidence>
<evidence type="ECO:0000259" key="19">
    <source>
        <dbReference type="PROSITE" id="PS50110"/>
    </source>
</evidence>
<comment type="subcellular location">
    <subcellularLocation>
        <location evidence="2">Cell membrane</location>
        <topology evidence="2">Multi-pass membrane protein</topology>
    </subcellularLocation>
</comment>
<dbReference type="SUPFAM" id="SSF55874">
    <property type="entry name" value="ATPase domain of HSP90 chaperone/DNA topoisomerase II/histidine kinase"/>
    <property type="match status" value="1"/>
</dbReference>
<dbReference type="Gene3D" id="1.10.287.130">
    <property type="match status" value="1"/>
</dbReference>
<evidence type="ECO:0000256" key="14">
    <source>
        <dbReference type="PROSITE-ProRule" id="PRU00110"/>
    </source>
</evidence>
<dbReference type="GO" id="GO:0005524">
    <property type="term" value="F:ATP binding"/>
    <property type="evidence" value="ECO:0007669"/>
    <property type="project" value="UniProtKB-KW"/>
</dbReference>
<proteinExistence type="predicted"/>
<dbReference type="PROSITE" id="PS50894">
    <property type="entry name" value="HPT"/>
    <property type="match status" value="1"/>
</dbReference>
<organism evidence="22 23">
    <name type="scientific">Photorhabdus laumondii subsp. clarkei</name>
    <dbReference type="NCBI Taxonomy" id="2029685"/>
    <lineage>
        <taxon>Bacteria</taxon>
        <taxon>Pseudomonadati</taxon>
        <taxon>Pseudomonadota</taxon>
        <taxon>Gammaproteobacteria</taxon>
        <taxon>Enterobacterales</taxon>
        <taxon>Morganellaceae</taxon>
        <taxon>Photorhabdus</taxon>
    </lineage>
</organism>
<evidence type="ECO:0000256" key="10">
    <source>
        <dbReference type="ARBA" id="ARBA00022840"/>
    </source>
</evidence>
<dbReference type="PRINTS" id="PR00344">
    <property type="entry name" value="BCTRLSENSOR"/>
</dbReference>
<dbReference type="SMART" id="SM00388">
    <property type="entry name" value="HisKA"/>
    <property type="match status" value="1"/>
</dbReference>
<evidence type="ECO:0000256" key="7">
    <source>
        <dbReference type="ARBA" id="ARBA00022692"/>
    </source>
</evidence>
<evidence type="ECO:0000256" key="4">
    <source>
        <dbReference type="ARBA" id="ARBA00022475"/>
    </source>
</evidence>
<dbReference type="InterPro" id="IPR008207">
    <property type="entry name" value="Sig_transdc_His_kin_Hpt_dom"/>
</dbReference>
<sequence>MRTGSSLVIKLTLFLSLTLFIIWLISVVATAFFSFKHAHQHVMDELSHLATLRADLSNHRFEGAEKDAQELARRYDTYYEKYENNKNITSNTDSKYLPINGSICQPDHEINQDNWFIQAYGAAGQAYYLDSFIFKRSQGISIYPPEKISDDYFVKRCLELANFPMSPNHDNIYWGQPEHIPGSGWSISVAASDKMGRLTGYAIKFNDLLSYGQTVTNYDIDLWLDSNQQLLPFFKGKLPQDQEQHILALLKKVKLHDGWQYIPGYQVLRIQLKGPGWQQLVLYPTRSLFEEVVDQAIIQLPFALIILLMITLTIFWMLHHYLAKPLWQFVDIIDKTGPHALDVRLPESRRDELGQIARAYNTLLDTLNQQYSTLENKVAERTKALTEAKQQAELANKRKSSHLTTISHELRTPLSGTLGALELLKTSEMSSEQLQLAETAHQCTLSLLFIINKLLDFSRIEAGQVELQYATSQLLPLLDQSMATIQGMAHNKRLTLETFVAADVPQVLMLDASRVRQILVNLLGNACKFTDDGGISLTVTRSDNTLIFDVTDSGCGVASENIASVFNPFYQVQEHAQGTGLGLTIAVTLARMMGGNLEFNSTFGLGTRVVFQLPLMDFTVPALLEGEIGAPFVLHRQLMAWGLICLSEEHPGELSANAANDLRFLPGRLRDIVERQLSGALPPVQDNVPLQPWRMRVLLVDDAVTNRDIIGMMLTRLGQEVWHAQDGTEALLLGQRYRFDLVLMDILMPGQCDGLETTRRWRIDSDNQDPECMIVALTANTVAEEKERAAQAGMNDYISKPVTINQLAQILEMTAEFQLRRDIDLMVQQETDKPLLPMNLLRMQVKVRRELLTLLDEAEQHITQQEVLEKLLHSMKGVSGQAGLNSLLCVIVEMENQIHNGSLPQKNELMKLRKLINATLCSAEEHEQNAPFSARS</sequence>
<dbReference type="GO" id="GO:0000155">
    <property type="term" value="F:phosphorelay sensor kinase activity"/>
    <property type="evidence" value="ECO:0007669"/>
    <property type="project" value="InterPro"/>
</dbReference>
<evidence type="ECO:0000256" key="9">
    <source>
        <dbReference type="ARBA" id="ARBA00022777"/>
    </source>
</evidence>
<evidence type="ECO:0000256" key="13">
    <source>
        <dbReference type="ARBA" id="ARBA00023136"/>
    </source>
</evidence>
<keyword evidence="10" id="KW-0067">ATP-binding</keyword>
<evidence type="ECO:0000256" key="17">
    <source>
        <dbReference type="SAM" id="Phobius"/>
    </source>
</evidence>
<dbReference type="CDD" id="cd17546">
    <property type="entry name" value="REC_hyHK_CKI1_RcsC-like"/>
    <property type="match status" value="1"/>
</dbReference>
<evidence type="ECO:0000256" key="11">
    <source>
        <dbReference type="ARBA" id="ARBA00022989"/>
    </source>
</evidence>
<name>A0A329VAL8_9GAMM</name>
<evidence type="ECO:0000313" key="23">
    <source>
        <dbReference type="Proteomes" id="UP000250870"/>
    </source>
</evidence>
<dbReference type="InterPro" id="IPR036097">
    <property type="entry name" value="HisK_dim/P_sf"/>
</dbReference>
<evidence type="ECO:0000256" key="2">
    <source>
        <dbReference type="ARBA" id="ARBA00004651"/>
    </source>
</evidence>
<dbReference type="InterPro" id="IPR001789">
    <property type="entry name" value="Sig_transdc_resp-reg_receiver"/>
</dbReference>
<keyword evidence="13 17" id="KW-0472">Membrane</keyword>
<dbReference type="Gene3D" id="1.20.120.160">
    <property type="entry name" value="HPT domain"/>
    <property type="match status" value="1"/>
</dbReference>
<dbReference type="SMART" id="SM00304">
    <property type="entry name" value="HAMP"/>
    <property type="match status" value="1"/>
</dbReference>
<dbReference type="InterPro" id="IPR005467">
    <property type="entry name" value="His_kinase_dom"/>
</dbReference>
<keyword evidence="9 22" id="KW-0418">Kinase</keyword>
<dbReference type="EMBL" id="NSCI01000050">
    <property type="protein sequence ID" value="RAW83239.1"/>
    <property type="molecule type" value="Genomic_DNA"/>
</dbReference>
<evidence type="ECO:0000256" key="8">
    <source>
        <dbReference type="ARBA" id="ARBA00022741"/>
    </source>
</evidence>
<feature type="transmembrane region" description="Helical" evidence="17">
    <location>
        <begin position="12"/>
        <end position="35"/>
    </location>
</feature>
<feature type="domain" description="Histidine kinase" evidence="18">
    <location>
        <begin position="405"/>
        <end position="617"/>
    </location>
</feature>
<dbReference type="CDD" id="cd00082">
    <property type="entry name" value="HisKA"/>
    <property type="match status" value="1"/>
</dbReference>
<keyword evidence="5 15" id="KW-0597">Phosphoprotein</keyword>
<dbReference type="Proteomes" id="UP000250870">
    <property type="component" value="Unassembled WGS sequence"/>
</dbReference>
<feature type="modified residue" description="4-aspartylphosphate" evidence="15">
    <location>
        <position position="745"/>
    </location>
</feature>
<keyword evidence="8" id="KW-0547">Nucleotide-binding</keyword>
<evidence type="ECO:0000256" key="3">
    <source>
        <dbReference type="ARBA" id="ARBA00012438"/>
    </source>
</evidence>
<dbReference type="Pfam" id="PF00672">
    <property type="entry name" value="HAMP"/>
    <property type="match status" value="1"/>
</dbReference>
<keyword evidence="7 17" id="KW-0812">Transmembrane</keyword>
<dbReference type="SUPFAM" id="SSF47226">
    <property type="entry name" value="Histidine-containing phosphotransfer domain, HPT domain"/>
    <property type="match status" value="1"/>
</dbReference>
<dbReference type="InterPro" id="IPR003660">
    <property type="entry name" value="HAMP_dom"/>
</dbReference>
<evidence type="ECO:0000256" key="16">
    <source>
        <dbReference type="SAM" id="Coils"/>
    </source>
</evidence>
<protein>
    <recommendedName>
        <fullName evidence="3">histidine kinase</fullName>
        <ecNumber evidence="3">2.7.13.3</ecNumber>
    </recommendedName>
</protein>
<dbReference type="Pfam" id="PF02518">
    <property type="entry name" value="HATPase_c"/>
    <property type="match status" value="1"/>
</dbReference>
<accession>A0A329VAL8</accession>